<dbReference type="PANTHER" id="PTHR43179:SF7">
    <property type="entry name" value="RHAMNOSYLTRANSFERASE WBBL"/>
    <property type="match status" value="1"/>
</dbReference>
<name>A0A847RE10_9BACT</name>
<dbReference type="AlphaFoldDB" id="A0A847RE10"/>
<dbReference type="CDD" id="cd04186">
    <property type="entry name" value="GT_2_like_c"/>
    <property type="match status" value="1"/>
</dbReference>
<comment type="caution">
    <text evidence="3">The sequence shown here is derived from an EMBL/GenBank/DDBJ whole genome shotgun (WGS) entry which is preliminary data.</text>
</comment>
<feature type="transmembrane region" description="Helical" evidence="1">
    <location>
        <begin position="258"/>
        <end position="280"/>
    </location>
</feature>
<dbReference type="Pfam" id="PF00535">
    <property type="entry name" value="Glycos_transf_2"/>
    <property type="match status" value="1"/>
</dbReference>
<keyword evidence="4" id="KW-1185">Reference proteome</keyword>
<proteinExistence type="predicted"/>
<dbReference type="InterPro" id="IPR001173">
    <property type="entry name" value="Glyco_trans_2-like"/>
</dbReference>
<feature type="domain" description="Glycosyltransferase 2-like" evidence="2">
    <location>
        <begin position="4"/>
        <end position="133"/>
    </location>
</feature>
<dbReference type="GO" id="GO:0016740">
    <property type="term" value="F:transferase activity"/>
    <property type="evidence" value="ECO:0007669"/>
    <property type="project" value="UniProtKB-KW"/>
</dbReference>
<keyword evidence="3" id="KW-0808">Transferase</keyword>
<evidence type="ECO:0000259" key="2">
    <source>
        <dbReference type="Pfam" id="PF00535"/>
    </source>
</evidence>
<dbReference type="PANTHER" id="PTHR43179">
    <property type="entry name" value="RHAMNOSYLTRANSFERASE WBBL"/>
    <property type="match status" value="1"/>
</dbReference>
<dbReference type="EMBL" id="JABAIA010000001">
    <property type="protein sequence ID" value="NLR65289.1"/>
    <property type="molecule type" value="Genomic_DNA"/>
</dbReference>
<evidence type="ECO:0000313" key="3">
    <source>
        <dbReference type="EMBL" id="NLR65289.1"/>
    </source>
</evidence>
<keyword evidence="1" id="KW-0812">Transmembrane</keyword>
<accession>A0A847RE10</accession>
<evidence type="ECO:0000256" key="1">
    <source>
        <dbReference type="SAM" id="Phobius"/>
    </source>
</evidence>
<evidence type="ECO:0000313" key="4">
    <source>
        <dbReference type="Proteomes" id="UP000570474"/>
    </source>
</evidence>
<keyword evidence="1" id="KW-1133">Transmembrane helix</keyword>
<protein>
    <submittedName>
        <fullName evidence="3">Glycosyltransferase family 2 protein</fullName>
    </submittedName>
</protein>
<dbReference type="SUPFAM" id="SSF53448">
    <property type="entry name" value="Nucleotide-diphospho-sugar transferases"/>
    <property type="match status" value="1"/>
</dbReference>
<dbReference type="RefSeq" id="WP_168871186.1">
    <property type="nucleotide sequence ID" value="NZ_JABAIA010000001.1"/>
</dbReference>
<keyword evidence="1" id="KW-0472">Membrane</keyword>
<organism evidence="3 4">
    <name type="scientific">Chitinophaga varians</name>
    <dbReference type="NCBI Taxonomy" id="2202339"/>
    <lineage>
        <taxon>Bacteria</taxon>
        <taxon>Pseudomonadati</taxon>
        <taxon>Bacteroidota</taxon>
        <taxon>Chitinophagia</taxon>
        <taxon>Chitinophagales</taxon>
        <taxon>Chitinophagaceae</taxon>
        <taxon>Chitinophaga</taxon>
    </lineage>
</organism>
<reference evidence="3 4" key="1">
    <citation type="submission" date="2020-04" db="EMBL/GenBank/DDBJ databases">
        <authorList>
            <person name="Yin C."/>
        </authorList>
    </citation>
    <scope>NUCLEOTIDE SEQUENCE [LARGE SCALE GENOMIC DNA]</scope>
    <source>
        <strain evidence="3 4">Ae27</strain>
    </source>
</reference>
<dbReference type="InterPro" id="IPR029044">
    <property type="entry name" value="Nucleotide-diphossugar_trans"/>
</dbReference>
<sequence length="297" mass="33409">MDVSVIIVSYNTRDLTLDSIDSVKKFTSGVSYEVIVVDNASSDGTVEAVRERFPDIKLIVNSENVGFGRANNQAVRMSRARYVFLLNSDAYLIDNSILSFVQFMDQPSNADVAVCGGELISGDNQKMASYGNFPSLLEAISSIGLHKLYSNYYRSKLSIGVINTESAIRAVDYISGADMFVRRKVMEETGGFDEDFFLYFEETELSFRIGKLGYKSVLIPQVRVVHLEGASHANRGEFNYRRYRLFTSSQMLYFRKTGGLVTFWMAKLIYVLHLLVYSLIGKERGGLFKKIGIIIKA</sequence>
<gene>
    <name evidence="3" type="ORF">HGH92_13300</name>
</gene>
<dbReference type="Proteomes" id="UP000570474">
    <property type="component" value="Unassembled WGS sequence"/>
</dbReference>
<dbReference type="Gene3D" id="3.90.550.10">
    <property type="entry name" value="Spore Coat Polysaccharide Biosynthesis Protein SpsA, Chain A"/>
    <property type="match status" value="1"/>
</dbReference>